<evidence type="ECO:0000256" key="1">
    <source>
        <dbReference type="SAM" id="MobiDB-lite"/>
    </source>
</evidence>
<accession>A0AAE0PA30</accession>
<evidence type="ECO:0000313" key="3">
    <source>
        <dbReference type="Proteomes" id="UP001281003"/>
    </source>
</evidence>
<dbReference type="EMBL" id="JAUTDP010000009">
    <property type="protein sequence ID" value="KAK3396146.1"/>
    <property type="molecule type" value="Genomic_DNA"/>
</dbReference>
<dbReference type="Proteomes" id="UP001281003">
    <property type="component" value="Unassembled WGS sequence"/>
</dbReference>
<evidence type="ECO:0000313" key="2">
    <source>
        <dbReference type="EMBL" id="KAK3396146.1"/>
    </source>
</evidence>
<reference evidence="2" key="2">
    <citation type="submission" date="2023-07" db="EMBL/GenBank/DDBJ databases">
        <authorList>
            <consortium name="Lawrence Berkeley National Laboratory"/>
            <person name="Haridas S."/>
            <person name="Hensen N."/>
            <person name="Bonometti L."/>
            <person name="Westerberg I."/>
            <person name="Brannstrom I.O."/>
            <person name="Guillou S."/>
            <person name="Cros-Aarteil S."/>
            <person name="Calhoun S."/>
            <person name="Kuo A."/>
            <person name="Mondo S."/>
            <person name="Pangilinan J."/>
            <person name="Riley R."/>
            <person name="LaButti K."/>
            <person name="Andreopoulos B."/>
            <person name="Lipzen A."/>
            <person name="Chen C."/>
            <person name="Yanf M."/>
            <person name="Daum C."/>
            <person name="Ng V."/>
            <person name="Clum A."/>
            <person name="Steindorff A."/>
            <person name="Ohm R."/>
            <person name="Martin F."/>
            <person name="Silar P."/>
            <person name="Natvig D."/>
            <person name="Lalanne C."/>
            <person name="Gautier V."/>
            <person name="Ament-velasquez S.L."/>
            <person name="Kruys A."/>
            <person name="Hutchinson M.I."/>
            <person name="Powell A.J."/>
            <person name="Barry K."/>
            <person name="Miller A.N."/>
            <person name="Grigoriev I.V."/>
            <person name="Debuchy R."/>
            <person name="Gladieux P."/>
            <person name="Thoren M.H."/>
            <person name="Johannesson H."/>
        </authorList>
    </citation>
    <scope>NUCLEOTIDE SEQUENCE</scope>
    <source>
        <strain evidence="2">FGSC 1904</strain>
    </source>
</reference>
<keyword evidence="3" id="KW-1185">Reference proteome</keyword>
<proteinExistence type="predicted"/>
<organism evidence="2 3">
    <name type="scientific">Sordaria brevicollis</name>
    <dbReference type="NCBI Taxonomy" id="83679"/>
    <lineage>
        <taxon>Eukaryota</taxon>
        <taxon>Fungi</taxon>
        <taxon>Dikarya</taxon>
        <taxon>Ascomycota</taxon>
        <taxon>Pezizomycotina</taxon>
        <taxon>Sordariomycetes</taxon>
        <taxon>Sordariomycetidae</taxon>
        <taxon>Sordariales</taxon>
        <taxon>Sordariaceae</taxon>
        <taxon>Sordaria</taxon>
    </lineage>
</organism>
<dbReference type="AlphaFoldDB" id="A0AAE0PA30"/>
<feature type="region of interest" description="Disordered" evidence="1">
    <location>
        <begin position="202"/>
        <end position="233"/>
    </location>
</feature>
<sequence>MLSSTSTTTLCLSLSQLSQFNFAPSSLFVCYPASLSDLLHFPNTIVRYPTLETVNVMTTGVDAVEKLDELDPSAHPLPLCPMIIVLALWFFLDCLSHVSLAILSCSATALRIHIRACQPPELSITGCSFQYTWMPKNNTPSLTEYSLGITLFRVPLGPRNRCQIHAEPKCASQQRRKISQSYQMASWTNTVSMCAKNQEALSWKSRGSDKNSVSSRQHPRAIEPRRKRYPLAGPRVSDRARFHVTRCDWELISSSYQTPSSPKE</sequence>
<reference evidence="2" key="1">
    <citation type="journal article" date="2023" name="Mol. Phylogenet. Evol.">
        <title>Genome-scale phylogeny and comparative genomics of the fungal order Sordariales.</title>
        <authorList>
            <person name="Hensen N."/>
            <person name="Bonometti L."/>
            <person name="Westerberg I."/>
            <person name="Brannstrom I.O."/>
            <person name="Guillou S."/>
            <person name="Cros-Aarteil S."/>
            <person name="Calhoun S."/>
            <person name="Haridas S."/>
            <person name="Kuo A."/>
            <person name="Mondo S."/>
            <person name="Pangilinan J."/>
            <person name="Riley R."/>
            <person name="LaButti K."/>
            <person name="Andreopoulos B."/>
            <person name="Lipzen A."/>
            <person name="Chen C."/>
            <person name="Yan M."/>
            <person name="Daum C."/>
            <person name="Ng V."/>
            <person name="Clum A."/>
            <person name="Steindorff A."/>
            <person name="Ohm R.A."/>
            <person name="Martin F."/>
            <person name="Silar P."/>
            <person name="Natvig D.O."/>
            <person name="Lalanne C."/>
            <person name="Gautier V."/>
            <person name="Ament-Velasquez S.L."/>
            <person name="Kruys A."/>
            <person name="Hutchinson M.I."/>
            <person name="Powell A.J."/>
            <person name="Barry K."/>
            <person name="Miller A.N."/>
            <person name="Grigoriev I.V."/>
            <person name="Debuchy R."/>
            <person name="Gladieux P."/>
            <person name="Hiltunen Thoren M."/>
            <person name="Johannesson H."/>
        </authorList>
    </citation>
    <scope>NUCLEOTIDE SEQUENCE</scope>
    <source>
        <strain evidence="2">FGSC 1904</strain>
    </source>
</reference>
<name>A0AAE0PA30_SORBR</name>
<comment type="caution">
    <text evidence="2">The sequence shown here is derived from an EMBL/GenBank/DDBJ whole genome shotgun (WGS) entry which is preliminary data.</text>
</comment>
<protein>
    <submittedName>
        <fullName evidence="2">Uncharacterized protein</fullName>
    </submittedName>
</protein>
<gene>
    <name evidence="2" type="ORF">B0T20DRAFT_416808</name>
</gene>